<dbReference type="RefSeq" id="WP_163455609.1">
    <property type="nucleotide sequence ID" value="NZ_JAAGOH010000001.1"/>
</dbReference>
<evidence type="ECO:0000313" key="3">
    <source>
        <dbReference type="Proteomes" id="UP000484255"/>
    </source>
</evidence>
<feature type="compositionally biased region" description="Basic and acidic residues" evidence="1">
    <location>
        <begin position="389"/>
        <end position="398"/>
    </location>
</feature>
<evidence type="ECO:0000256" key="1">
    <source>
        <dbReference type="SAM" id="MobiDB-lite"/>
    </source>
</evidence>
<dbReference type="AlphaFoldDB" id="A0A7C9PED5"/>
<feature type="compositionally biased region" description="Basic and acidic residues" evidence="1">
    <location>
        <begin position="357"/>
        <end position="382"/>
    </location>
</feature>
<feature type="compositionally biased region" description="Low complexity" evidence="1">
    <location>
        <begin position="231"/>
        <end position="241"/>
    </location>
</feature>
<name>A0A7C9PED5_9BURK</name>
<gene>
    <name evidence="2" type="ORF">G3A44_00955</name>
</gene>
<evidence type="ECO:0000313" key="2">
    <source>
        <dbReference type="EMBL" id="NDY89757.1"/>
    </source>
</evidence>
<feature type="region of interest" description="Disordered" evidence="1">
    <location>
        <begin position="343"/>
        <end position="406"/>
    </location>
</feature>
<feature type="compositionally biased region" description="Basic and acidic residues" evidence="1">
    <location>
        <begin position="198"/>
        <end position="208"/>
    </location>
</feature>
<dbReference type="EMBL" id="JAAGOH010000001">
    <property type="protein sequence ID" value="NDY89757.1"/>
    <property type="molecule type" value="Genomic_DNA"/>
</dbReference>
<feature type="region of interest" description="Disordered" evidence="1">
    <location>
        <begin position="164"/>
        <end position="277"/>
    </location>
</feature>
<sequence length="406" mass="44614">MHDAPEMSPYRKVSVQTWSDRKFNALSPLHASGQALWMVLLMGPQTTNIPGLQPVGRAGLSEMLGWEIEDFDKAFAEVSKQGMALADWKARLIWVPKAIVYNHPQSPNVVKSWAATWSRIPECPLKEEAWKVLRAALRELGPSYERAFVTSCYCSAFDGVVPGERPDHPPVQPPRGKTPGKAFSKPKKKTTGNQEQEQEQKQEQEEKGISCLPGESADSAQEGADSSRDVTAPGAAAPATTEFSEDVPVNGDGYDADPDATGPEAAGPGKASARGARLPGDWSLPKAWGLWALAEFSQWDEAKVRLEAQKFRDHWCAKTGKDATKADWLATWRNWCRSPMAHQAPRAAGFQPSQGESPEKAEARREAGRAVLAEIERRHREAVPPPASLRERLRRSPEPNEEEAGA</sequence>
<comment type="caution">
    <text evidence="2">The sequence shown here is derived from an EMBL/GenBank/DDBJ whole genome shotgun (WGS) entry which is preliminary data.</text>
</comment>
<keyword evidence="3" id="KW-1185">Reference proteome</keyword>
<dbReference type="Proteomes" id="UP000484255">
    <property type="component" value="Unassembled WGS sequence"/>
</dbReference>
<protein>
    <submittedName>
        <fullName evidence="2">Uncharacterized protein</fullName>
    </submittedName>
</protein>
<accession>A0A7C9PED5</accession>
<proteinExistence type="predicted"/>
<organism evidence="2 3">
    <name type="scientific">Ideonella livida</name>
    <dbReference type="NCBI Taxonomy" id="2707176"/>
    <lineage>
        <taxon>Bacteria</taxon>
        <taxon>Pseudomonadati</taxon>
        <taxon>Pseudomonadota</taxon>
        <taxon>Betaproteobacteria</taxon>
        <taxon>Burkholderiales</taxon>
        <taxon>Sphaerotilaceae</taxon>
        <taxon>Ideonella</taxon>
    </lineage>
</organism>
<reference evidence="2 3" key="1">
    <citation type="submission" date="2020-02" db="EMBL/GenBank/DDBJ databases">
        <title>Ideonella bacterium strain TBM-1.</title>
        <authorList>
            <person name="Chen W.-M."/>
        </authorList>
    </citation>
    <scope>NUCLEOTIDE SEQUENCE [LARGE SCALE GENOMIC DNA]</scope>
    <source>
        <strain evidence="2 3">TBM-1</strain>
    </source>
</reference>